<dbReference type="InterPro" id="IPR035897">
    <property type="entry name" value="Toll_tir_struct_dom_sf"/>
</dbReference>
<evidence type="ECO:0000313" key="3">
    <source>
        <dbReference type="Proteomes" id="UP001206890"/>
    </source>
</evidence>
<proteinExistence type="predicted"/>
<dbReference type="InterPro" id="IPR000157">
    <property type="entry name" value="TIR_dom"/>
</dbReference>
<protein>
    <submittedName>
        <fullName evidence="2">Toll/interleukin-1 receptor domain-containing protein</fullName>
    </submittedName>
</protein>
<dbReference type="GO" id="GO:0007165">
    <property type="term" value="P:signal transduction"/>
    <property type="evidence" value="ECO:0007669"/>
    <property type="project" value="InterPro"/>
</dbReference>
<dbReference type="EMBL" id="JALXTC010000061">
    <property type="protein sequence ID" value="MCT2118484.1"/>
    <property type="molecule type" value="Genomic_DNA"/>
</dbReference>
<dbReference type="Pfam" id="PF13676">
    <property type="entry name" value="TIR_2"/>
    <property type="match status" value="1"/>
</dbReference>
<dbReference type="SUPFAM" id="SSF52200">
    <property type="entry name" value="Toll/Interleukin receptor TIR domain"/>
    <property type="match status" value="1"/>
</dbReference>
<evidence type="ECO:0000313" key="2">
    <source>
        <dbReference type="EMBL" id="MCT2118484.1"/>
    </source>
</evidence>
<name>A0AAW5Q851_9ACTN</name>
<reference evidence="2" key="1">
    <citation type="submission" date="2022-04" db="EMBL/GenBank/DDBJ databases">
        <title>Human microbiome associated bacterial genomes.</title>
        <authorList>
            <person name="Sandstrom S."/>
            <person name="Salamzade R."/>
            <person name="Kalan L.R."/>
        </authorList>
    </citation>
    <scope>NUCLEOTIDE SEQUENCE</scope>
    <source>
        <strain evidence="2">P3-SID1762</strain>
    </source>
</reference>
<keyword evidence="2" id="KW-0675">Receptor</keyword>
<evidence type="ECO:0000259" key="1">
    <source>
        <dbReference type="Pfam" id="PF13676"/>
    </source>
</evidence>
<dbReference type="RefSeq" id="WP_168169104.1">
    <property type="nucleotide sequence ID" value="NZ_JAFFGT010000053.1"/>
</dbReference>
<organism evidence="2 3">
    <name type="scientific">Dietzia cinnamea</name>
    <dbReference type="NCBI Taxonomy" id="321318"/>
    <lineage>
        <taxon>Bacteria</taxon>
        <taxon>Bacillati</taxon>
        <taxon>Actinomycetota</taxon>
        <taxon>Actinomycetes</taxon>
        <taxon>Mycobacteriales</taxon>
        <taxon>Dietziaceae</taxon>
        <taxon>Dietzia</taxon>
    </lineage>
</organism>
<feature type="domain" description="TIR" evidence="1">
    <location>
        <begin position="3"/>
        <end position="110"/>
    </location>
</feature>
<dbReference type="Proteomes" id="UP001206890">
    <property type="component" value="Unassembled WGS sequence"/>
</dbReference>
<gene>
    <name evidence="2" type="ORF">M3D93_12110</name>
</gene>
<comment type="caution">
    <text evidence="2">The sequence shown here is derived from an EMBL/GenBank/DDBJ whole genome shotgun (WGS) entry which is preliminary data.</text>
</comment>
<sequence>MKVFISWSGPYSRDVAVALREWLPGVINKLDPFVSSKDIYAGTRWQMEIATQLQFANFGLICVTRNNQTESWLNFEAGALAKAIDSSRVIPVAIDLKPSDIKLPLGQFQGQELTASGVLEIATALNTALEEPLPAELLERSVKTWWPSLEETIREIRGSHASETSPKETSRSDRELIEEVLNTVRSLARTINPRRNQKGGAPIGEKHPAVIEVQRLLQDELDDEHISVMTAKSFRGIGIRSGKRVEEGIQQTIRAICEPYDIDVQFLDRRPARSAPEQSPPDEN</sequence>
<dbReference type="AlphaFoldDB" id="A0AAW5Q851"/>
<dbReference type="Gene3D" id="3.40.50.10140">
    <property type="entry name" value="Toll/interleukin-1 receptor homology (TIR) domain"/>
    <property type="match status" value="1"/>
</dbReference>
<accession>A0AAW5Q851</accession>